<dbReference type="OrthoDB" id="6350321at2759"/>
<dbReference type="KEGG" id="dhe:111592185"/>
<dbReference type="SMART" id="SM00875">
    <property type="entry name" value="BACK"/>
    <property type="match status" value="1"/>
</dbReference>
<dbReference type="Pfam" id="PF07707">
    <property type="entry name" value="BACK"/>
    <property type="match status" value="1"/>
</dbReference>
<name>A0A6J1L125_DROHY</name>
<accession>A0A6J1L125</accession>
<dbReference type="InterPro" id="IPR011705">
    <property type="entry name" value="BACK"/>
</dbReference>
<protein>
    <submittedName>
        <fullName evidence="3">Kelch-like protein 26</fullName>
    </submittedName>
</protein>
<evidence type="ECO:0000259" key="1">
    <source>
        <dbReference type="SMART" id="SM00875"/>
    </source>
</evidence>
<dbReference type="Gene3D" id="1.25.40.420">
    <property type="match status" value="1"/>
</dbReference>
<dbReference type="InterPro" id="IPR031750">
    <property type="entry name" value="DUF4734"/>
</dbReference>
<reference evidence="3" key="1">
    <citation type="submission" date="2025-08" db="UniProtKB">
        <authorList>
            <consortium name="RefSeq"/>
        </authorList>
    </citation>
    <scope>IDENTIFICATION</scope>
    <source>
        <strain evidence="3">15085-1641.00</strain>
        <tissue evidence="3">Whole body</tissue>
    </source>
</reference>
<dbReference type="RefSeq" id="XP_023160019.2">
    <property type="nucleotide sequence ID" value="XM_023304251.2"/>
</dbReference>
<proteinExistence type="predicted"/>
<evidence type="ECO:0000313" key="3">
    <source>
        <dbReference type="RefSeq" id="XP_023160019.2"/>
    </source>
</evidence>
<dbReference type="PANTHER" id="PTHR22667:SF0">
    <property type="entry name" value="AT01380P-RELATED"/>
    <property type="match status" value="1"/>
</dbReference>
<dbReference type="InterPro" id="IPR011333">
    <property type="entry name" value="SKP1/BTB/POZ_sf"/>
</dbReference>
<feature type="domain" description="BACK" evidence="1">
    <location>
        <begin position="181"/>
        <end position="282"/>
    </location>
</feature>
<dbReference type="PANTHER" id="PTHR22667">
    <property type="entry name" value="AT01380P-RELATED"/>
    <property type="match status" value="1"/>
</dbReference>
<dbReference type="AlphaFoldDB" id="A0A6J1L125"/>
<gene>
    <name evidence="3" type="primary">LOC111592185</name>
</gene>
<sequence>MKYISKNFQFPSKMSDLLQCVEELPMEPVLSELSLKAFRGGNQLPIWDIAEKDFQMQKEELVVPLLLQNWAQNDPRDLLLRLGSKQICVNRLRFMCYSKYAMEHLKGGQRELVLPEDRVPPEGLVRTCKWMNDPVAKLERSFIMQVLATALYLEIEPLIKQVWFCLDMVEEFSEDQAFGVSYEAHQLGNMVPMLGLDTTMLHRIQRFFLTLVASVEFVELPLRHVRCLLSSENVAVNSEKEIFYSAVRWLTHDWTARAQHTATIMETVHLMLMPREFIIELQSPSTESAPSCIIQQNEFQQLIYEAYSSHTLMIFNDGSKLFEQLYDIFKIEQPVPRPFICHDLCPYHRAKPDDPEKDFTYDDFLRYLGIIQASGPSNWKTLTVQQNSRSFKVPKEESLPSSESVSLQN</sequence>
<keyword evidence="2" id="KW-1185">Reference proteome</keyword>
<organism evidence="2 3">
    <name type="scientific">Drosophila hydei</name>
    <name type="common">Fruit fly</name>
    <dbReference type="NCBI Taxonomy" id="7224"/>
    <lineage>
        <taxon>Eukaryota</taxon>
        <taxon>Metazoa</taxon>
        <taxon>Ecdysozoa</taxon>
        <taxon>Arthropoda</taxon>
        <taxon>Hexapoda</taxon>
        <taxon>Insecta</taxon>
        <taxon>Pterygota</taxon>
        <taxon>Neoptera</taxon>
        <taxon>Endopterygota</taxon>
        <taxon>Diptera</taxon>
        <taxon>Brachycera</taxon>
        <taxon>Muscomorpha</taxon>
        <taxon>Ephydroidea</taxon>
        <taxon>Drosophilidae</taxon>
        <taxon>Drosophila</taxon>
    </lineage>
</organism>
<dbReference type="SUPFAM" id="SSF54695">
    <property type="entry name" value="POZ domain"/>
    <property type="match status" value="1"/>
</dbReference>
<dbReference type="GeneID" id="111592185"/>
<evidence type="ECO:0000313" key="2">
    <source>
        <dbReference type="Proteomes" id="UP000504633"/>
    </source>
</evidence>
<dbReference type="OMA" id="QLPIWDI"/>
<dbReference type="Proteomes" id="UP000504633">
    <property type="component" value="Unplaced"/>
</dbReference>
<dbReference type="Pfam" id="PF15881">
    <property type="entry name" value="DUF4734"/>
    <property type="match status" value="1"/>
</dbReference>